<keyword evidence="3" id="KW-1185">Reference proteome</keyword>
<keyword evidence="1" id="KW-0472">Membrane</keyword>
<proteinExistence type="predicted"/>
<protein>
    <submittedName>
        <fullName evidence="2">DUF4446 family protein</fullName>
    </submittedName>
</protein>
<keyword evidence="1" id="KW-0812">Transmembrane</keyword>
<evidence type="ECO:0000313" key="2">
    <source>
        <dbReference type="EMBL" id="QNO15014.1"/>
    </source>
</evidence>
<name>A0A7G9W8K2_ALKCA</name>
<organism evidence="2 3">
    <name type="scientific">Alkalicella caledoniensis</name>
    <dbReference type="NCBI Taxonomy" id="2731377"/>
    <lineage>
        <taxon>Bacteria</taxon>
        <taxon>Bacillati</taxon>
        <taxon>Bacillota</taxon>
        <taxon>Clostridia</taxon>
        <taxon>Eubacteriales</taxon>
        <taxon>Proteinivoracaceae</taxon>
        <taxon>Alkalicella</taxon>
    </lineage>
</organism>
<gene>
    <name evidence="2" type="ORF">HYG86_09660</name>
</gene>
<keyword evidence="1" id="KW-1133">Transmembrane helix</keyword>
<evidence type="ECO:0000313" key="3">
    <source>
        <dbReference type="Proteomes" id="UP000516160"/>
    </source>
</evidence>
<dbReference type="AlphaFoldDB" id="A0A7G9W8K2"/>
<dbReference type="KEGG" id="acae:HYG86_09660"/>
<evidence type="ECO:0000256" key="1">
    <source>
        <dbReference type="SAM" id="Phobius"/>
    </source>
</evidence>
<dbReference type="EMBL" id="CP058559">
    <property type="protein sequence ID" value="QNO15014.1"/>
    <property type="molecule type" value="Genomic_DNA"/>
</dbReference>
<dbReference type="Proteomes" id="UP000516160">
    <property type="component" value="Chromosome"/>
</dbReference>
<accession>A0A7G9W8K2</accession>
<sequence length="171" mass="19662">MMNILDIFSEFSDMILLTLAILLVLSWMVFLISFLRINKKFKGYKELITYSGGQNIEEIMVEYGRKIHVLDKGVEHMEKVLGAMNEDLKNHPQHFGMIRFNAFSNTGSDLSFAIALLDDNYNGFVMSSIYGREESRIYAKPLEHGKSTYQLTKEEEQAIEVAKEKKALSHN</sequence>
<dbReference type="RefSeq" id="WP_213165378.1">
    <property type="nucleotide sequence ID" value="NZ_CP058559.1"/>
</dbReference>
<dbReference type="Pfam" id="PF14584">
    <property type="entry name" value="DUF4446"/>
    <property type="match status" value="1"/>
</dbReference>
<feature type="transmembrane region" description="Helical" evidence="1">
    <location>
        <begin position="15"/>
        <end position="35"/>
    </location>
</feature>
<dbReference type="InterPro" id="IPR027981">
    <property type="entry name" value="DUF4446"/>
</dbReference>
<reference evidence="2 3" key="1">
    <citation type="submission" date="2020-07" db="EMBL/GenBank/DDBJ databases">
        <title>Alkalicella. sp. LB2 genome.</title>
        <authorList>
            <person name="Postec A."/>
            <person name="Quemeneur M."/>
        </authorList>
    </citation>
    <scope>NUCLEOTIDE SEQUENCE [LARGE SCALE GENOMIC DNA]</scope>
    <source>
        <strain evidence="2 3">LB2</strain>
    </source>
</reference>